<proteinExistence type="predicted"/>
<sequence>MVLALSLAPITVSASSEDAWEEFRASVETACLALVDAPESATVMIDVNPFGSQSYGAALVTVTQDTGADRMICIFDKQTKTAEITAPFVDAAPAQ</sequence>
<name>A0A3S4ETV8_9RHOB</name>
<dbReference type="Proteomes" id="UP000270743">
    <property type="component" value="Unassembled WGS sequence"/>
</dbReference>
<dbReference type="AlphaFoldDB" id="A0A3S4ETV8"/>
<gene>
    <name evidence="1" type="ORF">PARHAE_03373</name>
</gene>
<evidence type="ECO:0000313" key="1">
    <source>
        <dbReference type="EMBL" id="VDS10160.1"/>
    </source>
</evidence>
<organism evidence="1 2">
    <name type="scientific">Paracoccus haematequi</name>
    <dbReference type="NCBI Taxonomy" id="2491866"/>
    <lineage>
        <taxon>Bacteria</taxon>
        <taxon>Pseudomonadati</taxon>
        <taxon>Pseudomonadota</taxon>
        <taxon>Alphaproteobacteria</taxon>
        <taxon>Rhodobacterales</taxon>
        <taxon>Paracoccaceae</taxon>
        <taxon>Paracoccus</taxon>
    </lineage>
</organism>
<reference evidence="1 2" key="1">
    <citation type="submission" date="2018-12" db="EMBL/GenBank/DDBJ databases">
        <authorList>
            <person name="Criscuolo A."/>
        </authorList>
    </citation>
    <scope>NUCLEOTIDE SEQUENCE [LARGE SCALE GENOMIC DNA]</scope>
    <source>
        <strain evidence="1">ACIP1116241</strain>
    </source>
</reference>
<evidence type="ECO:0000313" key="2">
    <source>
        <dbReference type="Proteomes" id="UP000270743"/>
    </source>
</evidence>
<accession>A0A3S4ETV8</accession>
<protein>
    <submittedName>
        <fullName evidence="1">Uncharacterized protein</fullName>
    </submittedName>
</protein>
<keyword evidence="2" id="KW-1185">Reference proteome</keyword>
<dbReference type="EMBL" id="UZWE01000052">
    <property type="protein sequence ID" value="VDS10160.1"/>
    <property type="molecule type" value="Genomic_DNA"/>
</dbReference>